<sequence length="342" mass="38536">MPSLLPTYTIETYTSPNSIPDSIWSAWRVNASNANVMLPHAEQYKSRTCVELPSSGLWISCTSTFPTPSVDFVLSCTSNHLGHYPIFIFTTLPPHEHTSEDVIDRLTSLATALLRSVPEKRVFSVFAPESIARIFASIWTDITGIGLDVSENPEYYSAKISYCTKLSFRPRSKSFLAGMQYELRQAREEDTLATAQLCYDFAVESPPFDLSKEDAIREASYMIKNRQLWVHEIRYHNQPAEIASIVAVTRNSSTMATITKVYTNPVWRGKGCAERLVRKVTKHLLKTKERVCLYVAHNNPAAAKVYHRVGFLGLGPGGEPVDGIDRWLELGFDRSKVELGHW</sequence>
<keyword evidence="2" id="KW-1185">Reference proteome</keyword>
<reference evidence="1" key="1">
    <citation type="journal article" date="2021" name="Environ. Microbiol.">
        <title>Gene family expansions and transcriptome signatures uncover fungal adaptations to wood decay.</title>
        <authorList>
            <person name="Hage H."/>
            <person name="Miyauchi S."/>
            <person name="Viragh M."/>
            <person name="Drula E."/>
            <person name="Min B."/>
            <person name="Chaduli D."/>
            <person name="Navarro D."/>
            <person name="Favel A."/>
            <person name="Norest M."/>
            <person name="Lesage-Meessen L."/>
            <person name="Balint B."/>
            <person name="Merenyi Z."/>
            <person name="de Eugenio L."/>
            <person name="Morin E."/>
            <person name="Martinez A.T."/>
            <person name="Baldrian P."/>
            <person name="Stursova M."/>
            <person name="Martinez M.J."/>
            <person name="Novotny C."/>
            <person name="Magnuson J.K."/>
            <person name="Spatafora J.W."/>
            <person name="Maurice S."/>
            <person name="Pangilinan J."/>
            <person name="Andreopoulos W."/>
            <person name="LaButti K."/>
            <person name="Hundley H."/>
            <person name="Na H."/>
            <person name="Kuo A."/>
            <person name="Barry K."/>
            <person name="Lipzen A."/>
            <person name="Henrissat B."/>
            <person name="Riley R."/>
            <person name="Ahrendt S."/>
            <person name="Nagy L.G."/>
            <person name="Grigoriev I.V."/>
            <person name="Martin F."/>
            <person name="Rosso M.N."/>
        </authorList>
    </citation>
    <scope>NUCLEOTIDE SEQUENCE</scope>
    <source>
        <strain evidence="1">CBS 384.51</strain>
    </source>
</reference>
<dbReference type="Proteomes" id="UP001055072">
    <property type="component" value="Unassembled WGS sequence"/>
</dbReference>
<dbReference type="EMBL" id="MU274900">
    <property type="protein sequence ID" value="KAI0095041.1"/>
    <property type="molecule type" value="Genomic_DNA"/>
</dbReference>
<gene>
    <name evidence="1" type="ORF">BDY19DRAFT_880874</name>
</gene>
<accession>A0ACB8UL25</accession>
<proteinExistence type="predicted"/>
<comment type="caution">
    <text evidence="1">The sequence shown here is derived from an EMBL/GenBank/DDBJ whole genome shotgun (WGS) entry which is preliminary data.</text>
</comment>
<evidence type="ECO:0000313" key="1">
    <source>
        <dbReference type="EMBL" id="KAI0095041.1"/>
    </source>
</evidence>
<evidence type="ECO:0000313" key="2">
    <source>
        <dbReference type="Proteomes" id="UP001055072"/>
    </source>
</evidence>
<protein>
    <submittedName>
        <fullName evidence="1">Uncharacterized protein</fullName>
    </submittedName>
</protein>
<name>A0ACB8UL25_9APHY</name>
<organism evidence="1 2">
    <name type="scientific">Irpex rosettiformis</name>
    <dbReference type="NCBI Taxonomy" id="378272"/>
    <lineage>
        <taxon>Eukaryota</taxon>
        <taxon>Fungi</taxon>
        <taxon>Dikarya</taxon>
        <taxon>Basidiomycota</taxon>
        <taxon>Agaricomycotina</taxon>
        <taxon>Agaricomycetes</taxon>
        <taxon>Polyporales</taxon>
        <taxon>Irpicaceae</taxon>
        <taxon>Irpex</taxon>
    </lineage>
</organism>